<evidence type="ECO:0000313" key="3">
    <source>
        <dbReference type="Proteomes" id="UP000001593"/>
    </source>
</evidence>
<dbReference type="PANTHER" id="PTHR10504:SF131">
    <property type="entry name" value="BPI2 DOMAIN-CONTAINING PROTEIN"/>
    <property type="match status" value="1"/>
</dbReference>
<dbReference type="InterPro" id="IPR032942">
    <property type="entry name" value="BPI/LBP/Plunc"/>
</dbReference>
<dbReference type="Gene3D" id="3.15.10.10">
    <property type="entry name" value="Bactericidal permeability-increasing protein, domain 1"/>
    <property type="match status" value="1"/>
</dbReference>
<dbReference type="Pfam" id="PF01273">
    <property type="entry name" value="LBP_BPI_CETP"/>
    <property type="match status" value="1"/>
</dbReference>
<evidence type="ECO:0000259" key="1">
    <source>
        <dbReference type="Pfam" id="PF01273"/>
    </source>
</evidence>
<dbReference type="SUPFAM" id="SSF55394">
    <property type="entry name" value="Bactericidal permeability-increasing protein, BPI"/>
    <property type="match status" value="1"/>
</dbReference>
<dbReference type="STRING" id="45351.A7RVS9"/>
<name>A7RVS9_NEMVE</name>
<feature type="domain" description="Lipid-binding serum glycoprotein N-terminal" evidence="1">
    <location>
        <begin position="12"/>
        <end position="149"/>
    </location>
</feature>
<keyword evidence="3" id="KW-1185">Reference proteome</keyword>
<proteinExistence type="predicted"/>
<dbReference type="InParanoid" id="A7RVS9"/>
<dbReference type="AlphaFoldDB" id="A7RVS9"/>
<dbReference type="InterPro" id="IPR017942">
    <property type="entry name" value="Lipid-bd_serum_glycop_N"/>
</dbReference>
<dbReference type="PhylomeDB" id="A7RVS9"/>
<sequence>MGKGWGWSGGVESIKGVIIRVKLNNVNIPKANLTLESDNELRMIAKDASLHVSANWAYREQPWPHISDSGTCDISVGGLSLGMLFDISTDIPKKKSSMHVKNCNLNVGKLSVKFHGGASWLYNLFSKEIERELRSSLGDKVCKSAEQLIDSKANKALDALAGMIKGFEGGT</sequence>
<gene>
    <name evidence="2" type="ORF">NEMVEDRAFT_v1g202865</name>
</gene>
<accession>A7RVS9</accession>
<protein>
    <recommendedName>
        <fullName evidence="1">Lipid-binding serum glycoprotein N-terminal domain-containing protein</fullName>
    </recommendedName>
</protein>
<dbReference type="EMBL" id="DS469544">
    <property type="protein sequence ID" value="EDO44440.1"/>
    <property type="molecule type" value="Genomic_DNA"/>
</dbReference>
<dbReference type="Proteomes" id="UP000001593">
    <property type="component" value="Unassembled WGS sequence"/>
</dbReference>
<reference evidence="2 3" key="1">
    <citation type="journal article" date="2007" name="Science">
        <title>Sea anemone genome reveals ancestral eumetazoan gene repertoire and genomic organization.</title>
        <authorList>
            <person name="Putnam N.H."/>
            <person name="Srivastava M."/>
            <person name="Hellsten U."/>
            <person name="Dirks B."/>
            <person name="Chapman J."/>
            <person name="Salamov A."/>
            <person name="Terry A."/>
            <person name="Shapiro H."/>
            <person name="Lindquist E."/>
            <person name="Kapitonov V.V."/>
            <person name="Jurka J."/>
            <person name="Genikhovich G."/>
            <person name="Grigoriev I.V."/>
            <person name="Lucas S.M."/>
            <person name="Steele R.E."/>
            <person name="Finnerty J.R."/>
            <person name="Technau U."/>
            <person name="Martindale M.Q."/>
            <person name="Rokhsar D.S."/>
        </authorList>
    </citation>
    <scope>NUCLEOTIDE SEQUENCE [LARGE SCALE GENOMIC DNA]</scope>
    <source>
        <strain evidence="3">CH2 X CH6</strain>
    </source>
</reference>
<dbReference type="GO" id="GO:0008289">
    <property type="term" value="F:lipid binding"/>
    <property type="evidence" value="ECO:0007669"/>
    <property type="project" value="InterPro"/>
</dbReference>
<dbReference type="PANTHER" id="PTHR10504">
    <property type="entry name" value="BACTERICIDAL PERMEABILITY-INCREASING BPI PROTEIN-RELATED"/>
    <property type="match status" value="1"/>
</dbReference>
<evidence type="ECO:0000313" key="2">
    <source>
        <dbReference type="EMBL" id="EDO44440.1"/>
    </source>
</evidence>
<dbReference type="HOGENOM" id="CLU_1564741_0_0_1"/>
<dbReference type="InterPro" id="IPR017943">
    <property type="entry name" value="Bactericidal_perm-incr_a/b_dom"/>
</dbReference>
<organism evidence="2 3">
    <name type="scientific">Nematostella vectensis</name>
    <name type="common">Starlet sea anemone</name>
    <dbReference type="NCBI Taxonomy" id="45351"/>
    <lineage>
        <taxon>Eukaryota</taxon>
        <taxon>Metazoa</taxon>
        <taxon>Cnidaria</taxon>
        <taxon>Anthozoa</taxon>
        <taxon>Hexacorallia</taxon>
        <taxon>Actiniaria</taxon>
        <taxon>Edwardsiidae</taxon>
        <taxon>Nematostella</taxon>
    </lineage>
</organism>